<accession>A0A1X1YA99</accession>
<evidence type="ECO:0000256" key="9">
    <source>
        <dbReference type="SAM" id="MobiDB-lite"/>
    </source>
</evidence>
<proteinExistence type="predicted"/>
<dbReference type="CDD" id="cd14014">
    <property type="entry name" value="STKc_PknB_like"/>
    <property type="match status" value="1"/>
</dbReference>
<evidence type="ECO:0000256" key="4">
    <source>
        <dbReference type="ARBA" id="ARBA00022741"/>
    </source>
</evidence>
<dbReference type="Proteomes" id="UP000193866">
    <property type="component" value="Unassembled WGS sequence"/>
</dbReference>
<dbReference type="FunFam" id="3.30.200.20:FF:000035">
    <property type="entry name" value="Serine/threonine protein kinase Stk1"/>
    <property type="match status" value="1"/>
</dbReference>
<evidence type="ECO:0000313" key="12">
    <source>
        <dbReference type="Proteomes" id="UP000193866"/>
    </source>
</evidence>
<dbReference type="RefSeq" id="WP_085266322.1">
    <property type="nucleotide sequence ID" value="NZ_LQPG01000039.1"/>
</dbReference>
<evidence type="ECO:0000256" key="7">
    <source>
        <dbReference type="ARBA" id="ARBA00047899"/>
    </source>
</evidence>
<evidence type="ECO:0000256" key="3">
    <source>
        <dbReference type="ARBA" id="ARBA00022679"/>
    </source>
</evidence>
<dbReference type="InterPro" id="IPR011009">
    <property type="entry name" value="Kinase-like_dom_sf"/>
</dbReference>
<keyword evidence="6" id="KW-0067">ATP-binding</keyword>
<comment type="caution">
    <text evidence="11">The sequence shown here is derived from an EMBL/GenBank/DDBJ whole genome shotgun (WGS) entry which is preliminary data.</text>
</comment>
<dbReference type="AlphaFoldDB" id="A0A1X1YA99"/>
<dbReference type="InterPro" id="IPR000719">
    <property type="entry name" value="Prot_kinase_dom"/>
</dbReference>
<evidence type="ECO:0000256" key="2">
    <source>
        <dbReference type="ARBA" id="ARBA00022527"/>
    </source>
</evidence>
<feature type="compositionally biased region" description="Pro residues" evidence="9">
    <location>
        <begin position="362"/>
        <end position="377"/>
    </location>
</feature>
<keyword evidence="2" id="KW-0723">Serine/threonine-protein kinase</keyword>
<keyword evidence="3" id="KW-0808">Transferase</keyword>
<evidence type="ECO:0000256" key="8">
    <source>
        <dbReference type="ARBA" id="ARBA00048679"/>
    </source>
</evidence>
<evidence type="ECO:0000256" key="1">
    <source>
        <dbReference type="ARBA" id="ARBA00012513"/>
    </source>
</evidence>
<dbReference type="Gene3D" id="1.10.510.10">
    <property type="entry name" value="Transferase(Phosphotransferase) domain 1"/>
    <property type="match status" value="1"/>
</dbReference>
<dbReference type="PANTHER" id="PTHR43289:SF6">
    <property type="entry name" value="SERINE_THREONINE-PROTEIN KINASE NEKL-3"/>
    <property type="match status" value="1"/>
</dbReference>
<organism evidence="11 12">
    <name type="scientific">Mycolicibacter longobardus</name>
    <dbReference type="NCBI Taxonomy" id="1108812"/>
    <lineage>
        <taxon>Bacteria</taxon>
        <taxon>Bacillati</taxon>
        <taxon>Actinomycetota</taxon>
        <taxon>Actinomycetes</taxon>
        <taxon>Mycobacteriales</taxon>
        <taxon>Mycobacteriaceae</taxon>
        <taxon>Mycolicibacter</taxon>
    </lineage>
</organism>
<feature type="compositionally biased region" description="Low complexity" evidence="9">
    <location>
        <begin position="342"/>
        <end position="361"/>
    </location>
</feature>
<dbReference type="PROSITE" id="PS50011">
    <property type="entry name" value="PROTEIN_KINASE_DOM"/>
    <property type="match status" value="1"/>
</dbReference>
<evidence type="ECO:0000256" key="5">
    <source>
        <dbReference type="ARBA" id="ARBA00022777"/>
    </source>
</evidence>
<dbReference type="STRING" id="1108812.AWC16_20075"/>
<feature type="region of interest" description="Disordered" evidence="9">
    <location>
        <begin position="328"/>
        <end position="387"/>
    </location>
</feature>
<evidence type="ECO:0000256" key="6">
    <source>
        <dbReference type="ARBA" id="ARBA00022840"/>
    </source>
</evidence>
<dbReference type="GO" id="GO:0005524">
    <property type="term" value="F:ATP binding"/>
    <property type="evidence" value="ECO:0007669"/>
    <property type="project" value="UniProtKB-KW"/>
</dbReference>
<protein>
    <recommendedName>
        <fullName evidence="1">non-specific serine/threonine protein kinase</fullName>
        <ecNumber evidence="1">2.7.11.1</ecNumber>
    </recommendedName>
</protein>
<feature type="domain" description="Protein kinase" evidence="10">
    <location>
        <begin position="12"/>
        <end position="275"/>
    </location>
</feature>
<dbReference type="SMART" id="SM00220">
    <property type="entry name" value="S_TKc"/>
    <property type="match status" value="1"/>
</dbReference>
<dbReference type="EC" id="2.7.11.1" evidence="1"/>
<dbReference type="SUPFAM" id="SSF56112">
    <property type="entry name" value="Protein kinase-like (PK-like)"/>
    <property type="match status" value="1"/>
</dbReference>
<dbReference type="OrthoDB" id="9762169at2"/>
<comment type="catalytic activity">
    <reaction evidence="8">
        <text>L-seryl-[protein] + ATP = O-phospho-L-seryl-[protein] + ADP + H(+)</text>
        <dbReference type="Rhea" id="RHEA:17989"/>
        <dbReference type="Rhea" id="RHEA-COMP:9863"/>
        <dbReference type="Rhea" id="RHEA-COMP:11604"/>
        <dbReference type="ChEBI" id="CHEBI:15378"/>
        <dbReference type="ChEBI" id="CHEBI:29999"/>
        <dbReference type="ChEBI" id="CHEBI:30616"/>
        <dbReference type="ChEBI" id="CHEBI:83421"/>
        <dbReference type="ChEBI" id="CHEBI:456216"/>
        <dbReference type="EC" id="2.7.11.1"/>
    </reaction>
</comment>
<dbReference type="PROSITE" id="PS00108">
    <property type="entry name" value="PROTEIN_KINASE_ST"/>
    <property type="match status" value="1"/>
</dbReference>
<comment type="catalytic activity">
    <reaction evidence="7">
        <text>L-threonyl-[protein] + ATP = O-phospho-L-threonyl-[protein] + ADP + H(+)</text>
        <dbReference type="Rhea" id="RHEA:46608"/>
        <dbReference type="Rhea" id="RHEA-COMP:11060"/>
        <dbReference type="Rhea" id="RHEA-COMP:11605"/>
        <dbReference type="ChEBI" id="CHEBI:15378"/>
        <dbReference type="ChEBI" id="CHEBI:30013"/>
        <dbReference type="ChEBI" id="CHEBI:30616"/>
        <dbReference type="ChEBI" id="CHEBI:61977"/>
        <dbReference type="ChEBI" id="CHEBI:456216"/>
        <dbReference type="EC" id="2.7.11.1"/>
    </reaction>
</comment>
<dbReference type="Pfam" id="PF00069">
    <property type="entry name" value="Pkinase"/>
    <property type="match status" value="1"/>
</dbReference>
<dbReference type="PANTHER" id="PTHR43289">
    <property type="entry name" value="MITOGEN-ACTIVATED PROTEIN KINASE KINASE KINASE 20-RELATED"/>
    <property type="match status" value="1"/>
</dbReference>
<evidence type="ECO:0000259" key="10">
    <source>
        <dbReference type="PROSITE" id="PS50011"/>
    </source>
</evidence>
<dbReference type="InterPro" id="IPR008271">
    <property type="entry name" value="Ser/Thr_kinase_AS"/>
</dbReference>
<dbReference type="EMBL" id="LQPG01000039">
    <property type="protein sequence ID" value="ORW08037.1"/>
    <property type="molecule type" value="Genomic_DNA"/>
</dbReference>
<dbReference type="GO" id="GO:0080090">
    <property type="term" value="P:regulation of primary metabolic process"/>
    <property type="evidence" value="ECO:0007669"/>
    <property type="project" value="UniProtKB-ARBA"/>
</dbReference>
<evidence type="ECO:0000313" key="11">
    <source>
        <dbReference type="EMBL" id="ORW08037.1"/>
    </source>
</evidence>
<dbReference type="GO" id="GO:0004674">
    <property type="term" value="F:protein serine/threonine kinase activity"/>
    <property type="evidence" value="ECO:0007669"/>
    <property type="project" value="UniProtKB-KW"/>
</dbReference>
<name>A0A1X1YA99_9MYCO</name>
<sequence length="491" mass="51853">MTAQPGEVFAGYTIVRQLGSGGMGEVYLAQHPRLPRQEALKILLPQISTDDTFRQRFIREADSIAALEHPNIVTVHDRGDDAGQLWIATQFVDGNDAATLLARHQTGLPADEVTQLTTAIAQALDHAHERGVLHRDVKPANILLAKPDRDGSRRIYLADFGIARPLDDPAGLTATNFTLGTVAYAAPEQLMGKPLDGRADQYALAATAYNLLTGKAVFPDSNPIAVISHHLTEAPAAPSTVDPKLAPFDAVFARALDKDPDQRFPRCQDFARELTAAAELTGIGSPTAITQEAKAASTPHRRRFSPALSGVAAAAGLALLAGGFALTRPGHTDHNQEPTPSPSATATTAAPPPASSSMTTQPQPPPLTTSSAPPPPQTTSRYPPAGALGSGCSDINGIGAGPNGTLYYCSRLAFTDSYQWALTPDDIPNPTVKPYTPPQPEEIDPAGPMPMRPCTVPDAVAPGPLGLMECKWIDLSEIGAGRGYVWGLVPR</sequence>
<keyword evidence="5" id="KW-0418">Kinase</keyword>
<gene>
    <name evidence="11" type="ORF">AWC16_20075</name>
</gene>
<keyword evidence="12" id="KW-1185">Reference proteome</keyword>
<reference evidence="11 12" key="1">
    <citation type="submission" date="2016-01" db="EMBL/GenBank/DDBJ databases">
        <title>The new phylogeny of the genus Mycobacterium.</title>
        <authorList>
            <person name="Tarcisio F."/>
            <person name="Conor M."/>
            <person name="Antonella G."/>
            <person name="Elisabetta G."/>
            <person name="Giulia F.S."/>
            <person name="Sara T."/>
            <person name="Anna F."/>
            <person name="Clotilde B."/>
            <person name="Roberto B."/>
            <person name="Veronica D.S."/>
            <person name="Fabio R."/>
            <person name="Monica P."/>
            <person name="Olivier J."/>
            <person name="Enrico T."/>
            <person name="Nicola S."/>
        </authorList>
    </citation>
    <scope>NUCLEOTIDE SEQUENCE [LARGE SCALE GENOMIC DNA]</scope>
    <source>
        <strain evidence="11 12">DSM 45394</strain>
    </source>
</reference>
<dbReference type="Gene3D" id="3.30.200.20">
    <property type="entry name" value="Phosphorylase Kinase, domain 1"/>
    <property type="match status" value="1"/>
</dbReference>
<keyword evidence="4" id="KW-0547">Nucleotide-binding</keyword>